<evidence type="ECO:0000256" key="26">
    <source>
        <dbReference type="SAM" id="MobiDB-lite"/>
    </source>
</evidence>
<comment type="subcellular location">
    <subcellularLocation>
        <location evidence="2">Golgi apparatus membrane</location>
        <topology evidence="2">Single-pass type II membrane protein</topology>
    </subcellularLocation>
</comment>
<evidence type="ECO:0000256" key="22">
    <source>
        <dbReference type="ARBA" id="ARBA00093257"/>
    </source>
</evidence>
<evidence type="ECO:0000313" key="29">
    <source>
        <dbReference type="Proteomes" id="UP000734854"/>
    </source>
</evidence>
<evidence type="ECO:0000256" key="5">
    <source>
        <dbReference type="ARBA" id="ARBA00012613"/>
    </source>
</evidence>
<keyword evidence="16" id="KW-0325">Glycoprotein</keyword>
<evidence type="ECO:0000256" key="16">
    <source>
        <dbReference type="ARBA" id="ARBA00023180"/>
    </source>
</evidence>
<dbReference type="InterPro" id="IPR007754">
    <property type="entry name" value="GlcNAc_II"/>
</dbReference>
<evidence type="ECO:0000256" key="2">
    <source>
        <dbReference type="ARBA" id="ARBA00004323"/>
    </source>
</evidence>
<keyword evidence="17 24" id="KW-0464">Manganese</keyword>
<dbReference type="UniPathway" id="UPA00378"/>
<evidence type="ECO:0000256" key="13">
    <source>
        <dbReference type="ARBA" id="ARBA00023034"/>
    </source>
</evidence>
<gene>
    <name evidence="28" type="ORF">ZIOFF_052897</name>
</gene>
<keyword evidence="12 27" id="KW-1133">Transmembrane helix</keyword>
<dbReference type="PANTHER" id="PTHR12871">
    <property type="entry name" value="BETA-1,2-N-ACETYLGLUCOSAMINYLTRANSFERASE II"/>
    <property type="match status" value="1"/>
</dbReference>
<feature type="disulfide bond" evidence="25">
    <location>
        <begin position="549"/>
        <end position="560"/>
    </location>
</feature>
<keyword evidence="13" id="KW-0333">Golgi apparatus</keyword>
<evidence type="ECO:0000256" key="8">
    <source>
        <dbReference type="ARBA" id="ARBA00022679"/>
    </source>
</evidence>
<feature type="compositionally biased region" description="Basic and acidic residues" evidence="26">
    <location>
        <begin position="273"/>
        <end position="291"/>
    </location>
</feature>
<evidence type="ECO:0000313" key="28">
    <source>
        <dbReference type="EMBL" id="KAG6484382.1"/>
    </source>
</evidence>
<dbReference type="GO" id="GO:0046872">
    <property type="term" value="F:metal ion binding"/>
    <property type="evidence" value="ECO:0007669"/>
    <property type="project" value="UniProtKB-KW"/>
</dbReference>
<keyword evidence="8" id="KW-0808">Transferase</keyword>
<dbReference type="PANTHER" id="PTHR12871:SF0">
    <property type="entry name" value="ALPHA-1,6-MANNOSYL-GLYCOPROTEIN 2-BETA-N-ACETYLGLUCOSAMINYLTRANSFERASE"/>
    <property type="match status" value="1"/>
</dbReference>
<keyword evidence="14 27" id="KW-0472">Membrane</keyword>
<keyword evidence="11" id="KW-0735">Signal-anchor</keyword>
<reference evidence="28 29" key="1">
    <citation type="submission" date="2020-08" db="EMBL/GenBank/DDBJ databases">
        <title>Plant Genome Project.</title>
        <authorList>
            <person name="Zhang R.-G."/>
        </authorList>
    </citation>
    <scope>NUCLEOTIDE SEQUENCE [LARGE SCALE GENOMIC DNA]</scope>
    <source>
        <tissue evidence="28">Rhizome</tissue>
    </source>
</reference>
<evidence type="ECO:0000256" key="25">
    <source>
        <dbReference type="PIRSR" id="PIRSR607754-3"/>
    </source>
</evidence>
<dbReference type="GO" id="GO:0000139">
    <property type="term" value="C:Golgi membrane"/>
    <property type="evidence" value="ECO:0007669"/>
    <property type="project" value="UniProtKB-SubCell"/>
</dbReference>
<feature type="transmembrane region" description="Helical" evidence="27">
    <location>
        <begin position="381"/>
        <end position="403"/>
    </location>
</feature>
<dbReference type="Pfam" id="PF05060">
    <property type="entry name" value="MGAT2"/>
    <property type="match status" value="1"/>
</dbReference>
<evidence type="ECO:0000256" key="23">
    <source>
        <dbReference type="PIRSR" id="PIRSR607754-1"/>
    </source>
</evidence>
<comment type="pathway">
    <text evidence="3">Protein modification; protein glycosylation.</text>
</comment>
<evidence type="ECO:0000256" key="11">
    <source>
        <dbReference type="ARBA" id="ARBA00022968"/>
    </source>
</evidence>
<evidence type="ECO:0000256" key="14">
    <source>
        <dbReference type="ARBA" id="ARBA00023136"/>
    </source>
</evidence>
<sequence>MQATGQSLNSDSKSCKRWQGKSRRCVIYSELSQIATVIIKVDLECCCCSKKIKRTLCQLQKRFEINSIVFDEKKNTVTVSGPFNPDCFIKKLCCMAYKVIKDIEIKKPDPPPPPPKKEPKPDPLPPKPSLPKPPQPLPKPPPPASKPPPPASKPPPPKIEPAPPPEVVVRFPMWAFPVPMGPCCYQPCPCYEPHQGCCRCCSCGHVSSASPPSKPVADPPPSQPVYYGGYPCYKIVCEDEPSYGCFIIWINSVAGRWGRKAVDVTETWVGEEGMDRPRPAEDGPGQRDKSGRLGKSSYANFVPTKQSTTSLAVAAASFCLSALARSAFRSLIPFLADVSRLIIVHSLSSWEAIAFFGIRVPRIKSSMAFNRKSRAMKEALPWRRVLPLLLSILVAVMFLIFVLKHGAVTSYASFAKLEKDDAWETDHPAVRHLKSELRLPYQNSLSISLDQRNKLPPRNLNLFPKLPKDHIKIVLYVHNRPKYLKVVVQSLAAVEGIGETLLIVSHDGYFPEMDSIVQSIRYCQVKQIFAPYSPHLFRDSFPGISPGDCRNKEDPVMKKCNGTADQYGNHRSPNIVSLKHHWWWMMNTVWDGMDETKGFSGHLLFIEEDHYIYPNAYRNLQLLIGLKPSKCPECYAANLAPSDVNSKGEGLDMLIAEKMGNVGYAFNRTVWRKIHSKAKEFCSFDEYNWDITMWATVYPSFGTPVYTLRGPRRSAAHFGKCGLHQGQGKSSACIDNGEASIQFDEIDKILNIKSNWPVHAFKKQTGYQAGFKGWGGWGDERDRELCLSFSYMYHLVQTS</sequence>
<comment type="catalytic activity">
    <reaction evidence="22">
        <text>an N(4)-{beta-D-GlcNAc-(1-&gt;2)-alpha-D-Man-(1-&gt;3)-[alpha-D-Man-(1-&gt;6)]-beta-D-Man-(1-&gt;4)-beta-D-GlcNAc-(1-&gt;4)-beta-D-GlcNAc}-L-asparaginyl-[protein] + UDP-N-acetyl-alpha-D-glucosamine = N(4)-{beta-D-GlcNAc-(1-&gt;2)-alpha-D-Man-(1-&gt;3)-[beta-D-GlcNAc-(1-&gt;2)-alpha-D-Man-(1-&gt;6)]-beta-D-Man-(1-&gt;4)-beta-D-GlcNAc-(1-&gt;4)-beta-D-GlcNAc}-L-asparaginyl-[protein] + UDP + H(+)</text>
        <dbReference type="Rhea" id="RHEA:12941"/>
        <dbReference type="Rhea" id="RHEA-COMP:13526"/>
        <dbReference type="Rhea" id="RHEA-COMP:14369"/>
        <dbReference type="ChEBI" id="CHEBI:15378"/>
        <dbReference type="ChEBI" id="CHEBI:57705"/>
        <dbReference type="ChEBI" id="CHEBI:58223"/>
        <dbReference type="ChEBI" id="CHEBI:60615"/>
        <dbReference type="ChEBI" id="CHEBI:60651"/>
        <dbReference type="EC" id="2.4.1.143"/>
    </reaction>
</comment>
<evidence type="ECO:0000256" key="18">
    <source>
        <dbReference type="ARBA" id="ARBA00029663"/>
    </source>
</evidence>
<dbReference type="InterPro" id="IPR029044">
    <property type="entry name" value="Nucleotide-diphossugar_trans"/>
</dbReference>
<evidence type="ECO:0000256" key="21">
    <source>
        <dbReference type="ARBA" id="ARBA00032915"/>
    </source>
</evidence>
<dbReference type="EMBL" id="JACMSC010000015">
    <property type="protein sequence ID" value="KAG6484382.1"/>
    <property type="molecule type" value="Genomic_DNA"/>
</dbReference>
<feature type="binding site" evidence="24">
    <location>
        <position position="717"/>
    </location>
    <ligand>
        <name>Mn(2+)</name>
        <dbReference type="ChEBI" id="CHEBI:29035"/>
    </ligand>
</feature>
<evidence type="ECO:0000256" key="7">
    <source>
        <dbReference type="ARBA" id="ARBA00022676"/>
    </source>
</evidence>
<dbReference type="Gene3D" id="3.90.550.10">
    <property type="entry name" value="Spore Coat Polysaccharide Biosynthesis Protein SpsA, Chain A"/>
    <property type="match status" value="1"/>
</dbReference>
<feature type="region of interest" description="Disordered" evidence="26">
    <location>
        <begin position="270"/>
        <end position="294"/>
    </location>
</feature>
<proteinExistence type="inferred from homology"/>
<keyword evidence="15 25" id="KW-1015">Disulfide bond</keyword>
<evidence type="ECO:0000256" key="10">
    <source>
        <dbReference type="ARBA" id="ARBA00022723"/>
    </source>
</evidence>
<comment type="caution">
    <text evidence="28">The sequence shown here is derived from an EMBL/GenBank/DDBJ whole genome shotgun (WGS) entry which is preliminary data.</text>
</comment>
<evidence type="ECO:0000256" key="24">
    <source>
        <dbReference type="PIRSR" id="PIRSR607754-2"/>
    </source>
</evidence>
<evidence type="ECO:0000256" key="12">
    <source>
        <dbReference type="ARBA" id="ARBA00022989"/>
    </source>
</evidence>
<keyword evidence="10 24" id="KW-0479">Metal-binding</keyword>
<dbReference type="Proteomes" id="UP000734854">
    <property type="component" value="Unassembled WGS sequence"/>
</dbReference>
<accession>A0A8J5KCK4</accession>
<evidence type="ECO:0000256" key="1">
    <source>
        <dbReference type="ARBA" id="ARBA00001936"/>
    </source>
</evidence>
<dbReference type="AlphaFoldDB" id="A0A8J5KCK4"/>
<evidence type="ECO:0000256" key="27">
    <source>
        <dbReference type="SAM" id="Phobius"/>
    </source>
</evidence>
<comment type="similarity">
    <text evidence="4">Belongs to the glycosyltransferase 16 (GT16) protein family.</text>
</comment>
<evidence type="ECO:0000256" key="15">
    <source>
        <dbReference type="ARBA" id="ARBA00023157"/>
    </source>
</evidence>
<evidence type="ECO:0000256" key="4">
    <source>
        <dbReference type="ARBA" id="ARBA00011011"/>
    </source>
</evidence>
<dbReference type="PRINTS" id="PR01217">
    <property type="entry name" value="PRICHEXTENSN"/>
</dbReference>
<keyword evidence="9 27" id="KW-0812">Transmembrane</keyword>
<evidence type="ECO:0000256" key="9">
    <source>
        <dbReference type="ARBA" id="ARBA00022692"/>
    </source>
</evidence>
<dbReference type="GO" id="GO:0009312">
    <property type="term" value="P:oligosaccharide biosynthetic process"/>
    <property type="evidence" value="ECO:0007669"/>
    <property type="project" value="InterPro"/>
</dbReference>
<dbReference type="GO" id="GO:0005795">
    <property type="term" value="C:Golgi stack"/>
    <property type="evidence" value="ECO:0007669"/>
    <property type="project" value="InterPro"/>
</dbReference>
<feature type="region of interest" description="Disordered" evidence="26">
    <location>
        <begin position="105"/>
        <end position="161"/>
    </location>
</feature>
<feature type="transmembrane region" description="Helical" evidence="27">
    <location>
        <begin position="338"/>
        <end position="360"/>
    </location>
</feature>
<keyword evidence="29" id="KW-1185">Reference proteome</keyword>
<feature type="disulfide bond" evidence="25">
    <location>
        <begin position="682"/>
        <end position="786"/>
    </location>
</feature>
<dbReference type="GO" id="GO:0006487">
    <property type="term" value="P:protein N-linked glycosylation"/>
    <property type="evidence" value="ECO:0007669"/>
    <property type="project" value="TreeGrafter"/>
</dbReference>
<feature type="compositionally biased region" description="Basic and acidic residues" evidence="26">
    <location>
        <begin position="105"/>
        <end position="121"/>
    </location>
</feature>
<dbReference type="SUPFAM" id="SSF53448">
    <property type="entry name" value="Nucleotide-diphospho-sugar transferases"/>
    <property type="match status" value="1"/>
</dbReference>
<evidence type="ECO:0000256" key="17">
    <source>
        <dbReference type="ARBA" id="ARBA00023211"/>
    </source>
</evidence>
<protein>
    <recommendedName>
        <fullName evidence="6">Alpha-1,6-mannosyl-glycoprotein 2-beta-N-acetylglucosaminyltransferase</fullName>
        <ecNumber evidence="5">2.4.1.143</ecNumber>
    </recommendedName>
    <alternativeName>
        <fullName evidence="21">Beta-1,2-N-acetylglucosaminyltransferase II</fullName>
    </alternativeName>
    <alternativeName>
        <fullName evidence="20">GlcNAc-T II</fullName>
    </alternativeName>
    <alternativeName>
        <fullName evidence="19">Mannoside acetylglucosaminyltransferase 2</fullName>
    </alternativeName>
    <alternativeName>
        <fullName evidence="18">N-glycosyl-oligosaccharide-glycoprotein N-acetylglucosaminyltransferase II</fullName>
    </alternativeName>
</protein>
<evidence type="ECO:0000256" key="20">
    <source>
        <dbReference type="ARBA" id="ARBA00032552"/>
    </source>
</evidence>
<feature type="binding site" evidence="24">
    <location>
        <position position="609"/>
    </location>
    <ligand>
        <name>Mn(2+)</name>
        <dbReference type="ChEBI" id="CHEBI:29035"/>
    </ligand>
</feature>
<comment type="cofactor">
    <cofactor evidence="1 24">
        <name>Mn(2+)</name>
        <dbReference type="ChEBI" id="CHEBI:29035"/>
    </cofactor>
</comment>
<evidence type="ECO:0000256" key="19">
    <source>
        <dbReference type="ARBA" id="ARBA00031203"/>
    </source>
</evidence>
<feature type="compositionally biased region" description="Pro residues" evidence="26">
    <location>
        <begin position="122"/>
        <end position="161"/>
    </location>
</feature>
<dbReference type="Gene3D" id="3.30.70.100">
    <property type="match status" value="1"/>
</dbReference>
<name>A0A8J5KCK4_ZINOF</name>
<feature type="disulfide bond" evidence="25">
    <location>
        <begin position="631"/>
        <end position="634"/>
    </location>
</feature>
<keyword evidence="7" id="KW-0328">Glycosyltransferase</keyword>
<evidence type="ECO:0000256" key="6">
    <source>
        <dbReference type="ARBA" id="ARBA00014817"/>
    </source>
</evidence>
<dbReference type="GO" id="GO:0008455">
    <property type="term" value="F:alpha-1,6-mannosylglycoprotein 2-beta-N-acetylglucosaminyltransferase activity"/>
    <property type="evidence" value="ECO:0007669"/>
    <property type="project" value="UniProtKB-EC"/>
</dbReference>
<evidence type="ECO:0000256" key="3">
    <source>
        <dbReference type="ARBA" id="ARBA00004922"/>
    </source>
</evidence>
<feature type="binding site" evidence="23">
    <location>
        <position position="507"/>
    </location>
    <ligand>
        <name>substrate</name>
    </ligand>
</feature>
<organism evidence="28 29">
    <name type="scientific">Zingiber officinale</name>
    <name type="common">Ginger</name>
    <name type="synonym">Amomum zingiber</name>
    <dbReference type="NCBI Taxonomy" id="94328"/>
    <lineage>
        <taxon>Eukaryota</taxon>
        <taxon>Viridiplantae</taxon>
        <taxon>Streptophyta</taxon>
        <taxon>Embryophyta</taxon>
        <taxon>Tracheophyta</taxon>
        <taxon>Spermatophyta</taxon>
        <taxon>Magnoliopsida</taxon>
        <taxon>Liliopsida</taxon>
        <taxon>Zingiberales</taxon>
        <taxon>Zingiberaceae</taxon>
        <taxon>Zingiber</taxon>
    </lineage>
</organism>
<dbReference type="EC" id="2.4.1.143" evidence="5"/>